<dbReference type="InterPro" id="IPR050834">
    <property type="entry name" value="Glycosyltransf_2"/>
</dbReference>
<protein>
    <submittedName>
        <fullName evidence="2">Glycosyltransferase</fullName>
        <ecNumber evidence="2">2.4.-.-</ecNumber>
    </submittedName>
</protein>
<dbReference type="CDD" id="cd00761">
    <property type="entry name" value="Glyco_tranf_GTA_type"/>
    <property type="match status" value="1"/>
</dbReference>
<sequence length="322" mass="36699">MNKGISVIICTYNGDSRINKALQSIISQNTTYNFELIVVNNNSNDRTEDEVMTTLAESTIDWTLVKESTPGLSFARWRGIEEAKFELILFCDDDNILDKNYLEIGGSILFADQSIGILGGNGNPVFQNDKPDWFDDFSNSYAVGSLGKKSGKQVKGSYHYGASCFFRRNALLELRKRGFNSILSDRTGTILSSGGDVELCYAVQLLGYNLAFDTRLFFDHFIESHRLEWDYYLRLKRGIASSFPLLEAYKVDGFENIDSFKDFLNTTFITLLKGFLKTNFISKKSRKNEVSRVVIKQKIISYIKNYKQTIIAFTNNKLLFEN</sequence>
<evidence type="ECO:0000259" key="1">
    <source>
        <dbReference type="Pfam" id="PF00535"/>
    </source>
</evidence>
<gene>
    <name evidence="2" type="ORF">ACFOSV_12065</name>
</gene>
<keyword evidence="3" id="KW-1185">Reference proteome</keyword>
<dbReference type="Gene3D" id="3.90.550.10">
    <property type="entry name" value="Spore Coat Polysaccharide Biosynthesis Protein SpsA, Chain A"/>
    <property type="match status" value="1"/>
</dbReference>
<dbReference type="InterPro" id="IPR029044">
    <property type="entry name" value="Nucleotide-diphossugar_trans"/>
</dbReference>
<evidence type="ECO:0000313" key="3">
    <source>
        <dbReference type="Proteomes" id="UP001595805"/>
    </source>
</evidence>
<keyword evidence="2" id="KW-0328">Glycosyltransferase</keyword>
<accession>A0ABV8AVG9</accession>
<proteinExistence type="predicted"/>
<name>A0ABV8AVG9_9BACT</name>
<dbReference type="Pfam" id="PF00535">
    <property type="entry name" value="Glycos_transf_2"/>
    <property type="match status" value="1"/>
</dbReference>
<dbReference type="PANTHER" id="PTHR43685:SF2">
    <property type="entry name" value="GLYCOSYLTRANSFERASE 2-LIKE DOMAIN-CONTAINING PROTEIN"/>
    <property type="match status" value="1"/>
</dbReference>
<dbReference type="InterPro" id="IPR001173">
    <property type="entry name" value="Glyco_trans_2-like"/>
</dbReference>
<dbReference type="EMBL" id="JBHRZS010000007">
    <property type="protein sequence ID" value="MFC3880921.1"/>
    <property type="molecule type" value="Genomic_DNA"/>
</dbReference>
<dbReference type="Proteomes" id="UP001595805">
    <property type="component" value="Unassembled WGS sequence"/>
</dbReference>
<reference evidence="3" key="1">
    <citation type="journal article" date="2019" name="Int. J. Syst. Evol. Microbiol.">
        <title>The Global Catalogue of Microorganisms (GCM) 10K type strain sequencing project: providing services to taxonomists for standard genome sequencing and annotation.</title>
        <authorList>
            <consortium name="The Broad Institute Genomics Platform"/>
            <consortium name="The Broad Institute Genome Sequencing Center for Infectious Disease"/>
            <person name="Wu L."/>
            <person name="Ma J."/>
        </authorList>
    </citation>
    <scope>NUCLEOTIDE SEQUENCE [LARGE SCALE GENOMIC DNA]</scope>
    <source>
        <strain evidence="3">CCUG 60523</strain>
    </source>
</reference>
<dbReference type="RefSeq" id="WP_377906268.1">
    <property type="nucleotide sequence ID" value="NZ_JBHRZS010000007.1"/>
</dbReference>
<dbReference type="PANTHER" id="PTHR43685">
    <property type="entry name" value="GLYCOSYLTRANSFERASE"/>
    <property type="match status" value="1"/>
</dbReference>
<feature type="domain" description="Glycosyltransferase 2-like" evidence="1">
    <location>
        <begin position="6"/>
        <end position="104"/>
    </location>
</feature>
<dbReference type="SUPFAM" id="SSF53448">
    <property type="entry name" value="Nucleotide-diphospho-sugar transferases"/>
    <property type="match status" value="1"/>
</dbReference>
<evidence type="ECO:0000313" key="2">
    <source>
        <dbReference type="EMBL" id="MFC3880921.1"/>
    </source>
</evidence>
<comment type="caution">
    <text evidence="2">The sequence shown here is derived from an EMBL/GenBank/DDBJ whole genome shotgun (WGS) entry which is preliminary data.</text>
</comment>
<dbReference type="EC" id="2.4.-.-" evidence="2"/>
<dbReference type="GO" id="GO:0016757">
    <property type="term" value="F:glycosyltransferase activity"/>
    <property type="evidence" value="ECO:0007669"/>
    <property type="project" value="UniProtKB-KW"/>
</dbReference>
<organism evidence="2 3">
    <name type="scientific">Algoriphagus namhaensis</name>
    <dbReference type="NCBI Taxonomy" id="915353"/>
    <lineage>
        <taxon>Bacteria</taxon>
        <taxon>Pseudomonadati</taxon>
        <taxon>Bacteroidota</taxon>
        <taxon>Cytophagia</taxon>
        <taxon>Cytophagales</taxon>
        <taxon>Cyclobacteriaceae</taxon>
        <taxon>Algoriphagus</taxon>
    </lineage>
</organism>
<keyword evidence="2" id="KW-0808">Transferase</keyword>